<gene>
    <name evidence="2" type="ORF">AVDCRST_MAG63-2405</name>
</gene>
<organism evidence="2">
    <name type="scientific">uncultured Armatimonadetes bacterium</name>
    <dbReference type="NCBI Taxonomy" id="157466"/>
    <lineage>
        <taxon>Bacteria</taxon>
        <taxon>Bacillati</taxon>
        <taxon>Armatimonadota</taxon>
        <taxon>environmental samples</taxon>
    </lineage>
</organism>
<evidence type="ECO:0000313" key="2">
    <source>
        <dbReference type="EMBL" id="CAA9260536.1"/>
    </source>
</evidence>
<proteinExistence type="predicted"/>
<evidence type="ECO:0000256" key="1">
    <source>
        <dbReference type="SAM" id="MobiDB-lite"/>
    </source>
</evidence>
<dbReference type="AlphaFoldDB" id="A0A6J4ITT1"/>
<protein>
    <submittedName>
        <fullName evidence="2">Uncharacterized protein</fullName>
    </submittedName>
</protein>
<sequence length="128" mass="13858">MRHVEREDSDDGRQLQVQDGAAEEQERVEGEPGQSGPHRVQGAPVHGPVGLEEQVEEPDEGQVERRQDHQQGCESVSIRVTVPLWRQAPVGPTGRPSTRPHSGEASAPGARRRRGGCSGAGKGKTSWE</sequence>
<name>A0A6J4ITT1_9BACT</name>
<feature type="compositionally biased region" description="Basic and acidic residues" evidence="1">
    <location>
        <begin position="62"/>
        <end position="71"/>
    </location>
</feature>
<reference evidence="2" key="1">
    <citation type="submission" date="2020-02" db="EMBL/GenBank/DDBJ databases">
        <authorList>
            <person name="Meier V. D."/>
        </authorList>
    </citation>
    <scope>NUCLEOTIDE SEQUENCE</scope>
    <source>
        <strain evidence="2">AVDCRST_MAG63</strain>
    </source>
</reference>
<feature type="region of interest" description="Disordered" evidence="1">
    <location>
        <begin position="1"/>
        <end position="128"/>
    </location>
</feature>
<accession>A0A6J4ITT1</accession>
<dbReference type="EMBL" id="CADCTO010000312">
    <property type="protein sequence ID" value="CAA9260536.1"/>
    <property type="molecule type" value="Genomic_DNA"/>
</dbReference>